<proteinExistence type="predicted"/>
<gene>
    <name evidence="2" type="ORF">GGR43_003978</name>
</gene>
<dbReference type="EMBL" id="JACIDT010000021">
    <property type="protein sequence ID" value="MBB3928234.1"/>
    <property type="molecule type" value="Genomic_DNA"/>
</dbReference>
<reference evidence="2 3" key="1">
    <citation type="submission" date="2020-08" db="EMBL/GenBank/DDBJ databases">
        <title>Genomic Encyclopedia of Type Strains, Phase IV (KMG-IV): sequencing the most valuable type-strain genomes for metagenomic binning, comparative biology and taxonomic classification.</title>
        <authorList>
            <person name="Goeker M."/>
        </authorList>
    </citation>
    <scope>NUCLEOTIDE SEQUENCE [LARGE SCALE GENOMIC DNA]</scope>
    <source>
        <strain evidence="2 3">DSM 26189</strain>
    </source>
</reference>
<evidence type="ECO:0000313" key="2">
    <source>
        <dbReference type="EMBL" id="MBB3928234.1"/>
    </source>
</evidence>
<keyword evidence="3" id="KW-1185">Reference proteome</keyword>
<evidence type="ECO:0000259" key="1">
    <source>
        <dbReference type="Pfam" id="PF13577"/>
    </source>
</evidence>
<dbReference type="InterPro" id="IPR037401">
    <property type="entry name" value="SnoaL-like"/>
</dbReference>
<dbReference type="RefSeq" id="WP_188073523.1">
    <property type="nucleotide sequence ID" value="NZ_BSPS01000011.1"/>
</dbReference>
<accession>A0A7W6BLW3</accession>
<dbReference type="Pfam" id="PF13577">
    <property type="entry name" value="SnoaL_4"/>
    <property type="match status" value="1"/>
</dbReference>
<evidence type="ECO:0000313" key="3">
    <source>
        <dbReference type="Proteomes" id="UP000571950"/>
    </source>
</evidence>
<dbReference type="InterPro" id="IPR032710">
    <property type="entry name" value="NTF2-like_dom_sf"/>
</dbReference>
<dbReference type="SUPFAM" id="SSF54427">
    <property type="entry name" value="NTF2-like"/>
    <property type="match status" value="1"/>
</dbReference>
<sequence length="216" mass="23724">MASSDQDIFSRLKDPAGVLDRYAVSEVLMRERLAREIGDFDEEDACFLPDATVEVSWFKGSAADFVDAGRKAAAAGRRAAVYFDSMSPAVAKVNGDRAIADASCAVHSFLPLGGVEAAMTSYTRLLYRVRRVDGEWRIAALRGIYIRDELQACNPVQIPEIDERKLNGFRPSYRHLSYILEAQGRPLRDDLPGVDRPETAAALRAADRDWLAGGAG</sequence>
<dbReference type="AlphaFoldDB" id="A0A7W6BLW3"/>
<feature type="domain" description="SnoaL-like" evidence="1">
    <location>
        <begin position="18"/>
        <end position="142"/>
    </location>
</feature>
<name>A0A7W6BLW3_9SPHN</name>
<dbReference type="Gene3D" id="3.10.450.50">
    <property type="match status" value="1"/>
</dbReference>
<organism evidence="2 3">
    <name type="scientific">Sphingobium jiangsuense</name>
    <dbReference type="NCBI Taxonomy" id="870476"/>
    <lineage>
        <taxon>Bacteria</taxon>
        <taxon>Pseudomonadati</taxon>
        <taxon>Pseudomonadota</taxon>
        <taxon>Alphaproteobacteria</taxon>
        <taxon>Sphingomonadales</taxon>
        <taxon>Sphingomonadaceae</taxon>
        <taxon>Sphingobium</taxon>
    </lineage>
</organism>
<dbReference type="Proteomes" id="UP000571950">
    <property type="component" value="Unassembled WGS sequence"/>
</dbReference>
<protein>
    <recommendedName>
        <fullName evidence="1">SnoaL-like domain-containing protein</fullName>
    </recommendedName>
</protein>
<comment type="caution">
    <text evidence="2">The sequence shown here is derived from an EMBL/GenBank/DDBJ whole genome shotgun (WGS) entry which is preliminary data.</text>
</comment>